<dbReference type="EMBL" id="LSDG01000044">
    <property type="protein sequence ID" value="KXB65286.1"/>
    <property type="molecule type" value="Genomic_DNA"/>
</dbReference>
<keyword evidence="2" id="KW-1185">Reference proteome</keyword>
<dbReference type="Proteomes" id="UP000070442">
    <property type="component" value="Unassembled WGS sequence"/>
</dbReference>
<gene>
    <name evidence="1" type="ORF">HMPREF1863_01483</name>
</gene>
<dbReference type="STRING" id="755172.HMPREF1863_01483"/>
<protein>
    <submittedName>
        <fullName evidence="1">Uncharacterized protein</fullName>
    </submittedName>
</protein>
<sequence length="77" mass="9190">MIAWHVKYKEKNRHDMIRVDFFVRECVFLKLIRTNFLEKQSIHLKLFPGKGIGRCDSASFLSQDPNPFHPNAFYMCK</sequence>
<evidence type="ECO:0000313" key="2">
    <source>
        <dbReference type="Proteomes" id="UP000070442"/>
    </source>
</evidence>
<dbReference type="AlphaFoldDB" id="A0A134AC55"/>
<evidence type="ECO:0000313" key="1">
    <source>
        <dbReference type="EMBL" id="KXB65286.1"/>
    </source>
</evidence>
<proteinExistence type="predicted"/>
<reference evidence="2" key="1">
    <citation type="submission" date="2016-01" db="EMBL/GenBank/DDBJ databases">
        <authorList>
            <person name="Mitreva M."/>
            <person name="Pepin K.H."/>
            <person name="Mihindukulasuriya K.A."/>
            <person name="Fulton R."/>
            <person name="Fronick C."/>
            <person name="O'Laughlin M."/>
            <person name="Miner T."/>
            <person name="Herter B."/>
            <person name="Rosa B.A."/>
            <person name="Cordes M."/>
            <person name="Tomlinson C."/>
            <person name="Wollam A."/>
            <person name="Palsikar V.B."/>
            <person name="Mardis E.R."/>
            <person name="Wilson R.K."/>
        </authorList>
    </citation>
    <scope>NUCLEOTIDE SEQUENCE [LARGE SCALE GENOMIC DNA]</scope>
    <source>
        <strain evidence="2">DNF00729</strain>
    </source>
</reference>
<dbReference type="PATRIC" id="fig|755172.3.peg.1445"/>
<organism evidence="1 2">
    <name type="scientific">Aedoeadaptatus coxii</name>
    <dbReference type="NCBI Taxonomy" id="755172"/>
    <lineage>
        <taxon>Bacteria</taxon>
        <taxon>Bacillati</taxon>
        <taxon>Bacillota</taxon>
        <taxon>Tissierellia</taxon>
        <taxon>Tissierellales</taxon>
        <taxon>Peptoniphilaceae</taxon>
        <taxon>Aedoeadaptatus</taxon>
    </lineage>
</organism>
<name>A0A134AC55_9FIRM</name>
<comment type="caution">
    <text evidence="1">The sequence shown here is derived from an EMBL/GenBank/DDBJ whole genome shotgun (WGS) entry which is preliminary data.</text>
</comment>
<accession>A0A134AC55</accession>